<dbReference type="InterPro" id="IPR011250">
    <property type="entry name" value="OMP/PagP_B-barrel"/>
</dbReference>
<evidence type="ECO:0000313" key="2">
    <source>
        <dbReference type="EMBL" id="MBN8233586.1"/>
    </source>
</evidence>
<accession>A0ABS3DQJ2</accession>
<sequence length="185" mass="19863">MPRSPPALTTLLFFLAATAARAEDPAPLQGPWVGVTLSTSSAFDAGIREAGLNLSTVEYESSVGLGVRAGYDVLSFAGAYAELQADVHYTSFGGGLRLLTPTRTLRAGLSAGLRFLPQDPTLPFFTAGLLAEVRPWEHLAFGLEVGKAWPLKDEVTRDQQGATPQRTLTLDEGPLRVVLGLTWYF</sequence>
<comment type="caution">
    <text evidence="2">The sequence shown here is derived from an EMBL/GenBank/DDBJ whole genome shotgun (WGS) entry which is preliminary data.</text>
</comment>
<reference evidence="2 3" key="1">
    <citation type="submission" date="2021-02" db="EMBL/GenBank/DDBJ databases">
        <title>De Novo genome assembly of isolated myxobacteria.</title>
        <authorList>
            <person name="Stevens D.C."/>
        </authorList>
    </citation>
    <scope>NUCLEOTIDE SEQUENCE [LARGE SCALE GENOMIC DNA]</scope>
    <source>
        <strain evidence="2 3">ATCC 29039</strain>
    </source>
</reference>
<feature type="signal peptide" evidence="1">
    <location>
        <begin position="1"/>
        <end position="22"/>
    </location>
</feature>
<dbReference type="Proteomes" id="UP000664052">
    <property type="component" value="Unassembled WGS sequence"/>
</dbReference>
<protein>
    <recommendedName>
        <fullName evidence="4">Outer membrane protein beta-barrel domain-containing protein</fullName>
    </recommendedName>
</protein>
<organism evidence="2 3">
    <name type="scientific">Corallococcus macrosporus</name>
    <dbReference type="NCBI Taxonomy" id="35"/>
    <lineage>
        <taxon>Bacteria</taxon>
        <taxon>Pseudomonadati</taxon>
        <taxon>Myxococcota</taxon>
        <taxon>Myxococcia</taxon>
        <taxon>Myxococcales</taxon>
        <taxon>Cystobacterineae</taxon>
        <taxon>Myxococcaceae</taxon>
        <taxon>Corallococcus</taxon>
    </lineage>
</organism>
<dbReference type="SUPFAM" id="SSF56925">
    <property type="entry name" value="OMPA-like"/>
    <property type="match status" value="1"/>
</dbReference>
<dbReference type="EMBL" id="JAFIMU010000017">
    <property type="protein sequence ID" value="MBN8233586.1"/>
    <property type="molecule type" value="Genomic_DNA"/>
</dbReference>
<gene>
    <name evidence="2" type="ORF">JYK02_39300</name>
</gene>
<proteinExistence type="predicted"/>
<keyword evidence="1" id="KW-0732">Signal</keyword>
<feature type="chain" id="PRO_5046543307" description="Outer membrane protein beta-barrel domain-containing protein" evidence="1">
    <location>
        <begin position="23"/>
        <end position="185"/>
    </location>
</feature>
<keyword evidence="3" id="KW-1185">Reference proteome</keyword>
<evidence type="ECO:0000256" key="1">
    <source>
        <dbReference type="SAM" id="SignalP"/>
    </source>
</evidence>
<evidence type="ECO:0008006" key="4">
    <source>
        <dbReference type="Google" id="ProtNLM"/>
    </source>
</evidence>
<evidence type="ECO:0000313" key="3">
    <source>
        <dbReference type="Proteomes" id="UP000664052"/>
    </source>
</evidence>
<dbReference type="RefSeq" id="WP_207058197.1">
    <property type="nucleotide sequence ID" value="NZ_JAFIMU010000017.1"/>
</dbReference>
<name>A0ABS3DQJ2_9BACT</name>